<organism evidence="2 3">
    <name type="scientific">Williamsia limnetica</name>
    <dbReference type="NCBI Taxonomy" id="882452"/>
    <lineage>
        <taxon>Bacteria</taxon>
        <taxon>Bacillati</taxon>
        <taxon>Actinomycetota</taxon>
        <taxon>Actinomycetes</taxon>
        <taxon>Mycobacteriales</taxon>
        <taxon>Nocardiaceae</taxon>
        <taxon>Williamsia</taxon>
    </lineage>
</organism>
<feature type="transmembrane region" description="Helical" evidence="1">
    <location>
        <begin position="168"/>
        <end position="187"/>
    </location>
</feature>
<proteinExistence type="predicted"/>
<gene>
    <name evidence="2" type="ORF">DFR67_109259</name>
</gene>
<evidence type="ECO:0000313" key="2">
    <source>
        <dbReference type="EMBL" id="PYE16030.1"/>
    </source>
</evidence>
<evidence type="ECO:0000256" key="1">
    <source>
        <dbReference type="SAM" id="Phobius"/>
    </source>
</evidence>
<keyword evidence="3" id="KW-1185">Reference proteome</keyword>
<dbReference type="Pfam" id="PF06912">
    <property type="entry name" value="DUF1275"/>
    <property type="match status" value="1"/>
</dbReference>
<accession>A0A318RIS1</accession>
<dbReference type="Proteomes" id="UP000247591">
    <property type="component" value="Unassembled WGS sequence"/>
</dbReference>
<dbReference type="InterPro" id="IPR010699">
    <property type="entry name" value="DUF1275"/>
</dbReference>
<dbReference type="OrthoDB" id="3544269at2"/>
<sequence>MRTINRRELALAAALSAVAGYVDAVAFVHLGGYFVSFMSGNTTQMSASLVDTLTGPALKCLSIILLFVAGVMAGTVMRRLTPAAHGRSSVMMSVSVTLGVAAFSGSLWSGYTALMVAAVAMGMLNSVFEKSGEVSVGLTYMTGTLVKAAQRLVDAAFGGERWVWARHLLLWLAMAVGALIGAAVYRGMDLGSLWLPFVTVTSLTALVVFVPAGQMKAQR</sequence>
<protein>
    <submittedName>
        <fullName evidence="2">Uncharacterized membrane protein YoaK (UPF0700 family)</fullName>
    </submittedName>
</protein>
<keyword evidence="1" id="KW-1133">Transmembrane helix</keyword>
<keyword evidence="1" id="KW-0472">Membrane</keyword>
<dbReference type="AlphaFoldDB" id="A0A318RIS1"/>
<keyword evidence="1" id="KW-0812">Transmembrane</keyword>
<dbReference type="PANTHER" id="PTHR37314">
    <property type="entry name" value="SLR0142 PROTEIN"/>
    <property type="match status" value="1"/>
</dbReference>
<feature type="transmembrane region" description="Helical" evidence="1">
    <location>
        <begin position="193"/>
        <end position="213"/>
    </location>
</feature>
<evidence type="ECO:0000313" key="3">
    <source>
        <dbReference type="Proteomes" id="UP000247591"/>
    </source>
</evidence>
<name>A0A318RIS1_WILLI</name>
<dbReference type="PANTHER" id="PTHR37314:SF4">
    <property type="entry name" value="UPF0700 TRANSMEMBRANE PROTEIN YOAK"/>
    <property type="match status" value="1"/>
</dbReference>
<dbReference type="EMBL" id="QJSP01000009">
    <property type="protein sequence ID" value="PYE16030.1"/>
    <property type="molecule type" value="Genomic_DNA"/>
</dbReference>
<reference evidence="2 3" key="1">
    <citation type="submission" date="2018-06" db="EMBL/GenBank/DDBJ databases">
        <title>Genomic Encyclopedia of Type Strains, Phase IV (KMG-IV): sequencing the most valuable type-strain genomes for metagenomic binning, comparative biology and taxonomic classification.</title>
        <authorList>
            <person name="Goeker M."/>
        </authorList>
    </citation>
    <scope>NUCLEOTIDE SEQUENCE [LARGE SCALE GENOMIC DNA]</scope>
    <source>
        <strain evidence="2 3">DSM 45521</strain>
    </source>
</reference>
<comment type="caution">
    <text evidence="2">The sequence shown here is derived from an EMBL/GenBank/DDBJ whole genome shotgun (WGS) entry which is preliminary data.</text>
</comment>
<feature type="transmembrane region" description="Helical" evidence="1">
    <location>
        <begin position="56"/>
        <end position="76"/>
    </location>
</feature>